<reference evidence="6 7" key="1">
    <citation type="submission" date="2019-04" db="EMBL/GenBank/DDBJ databases">
        <title>Chitiniphilus eburnea sp. nov., a novel chitinolytic bacterium isolated from aquaculture sludge.</title>
        <authorList>
            <person name="Sheng M."/>
        </authorList>
    </citation>
    <scope>NUCLEOTIDE SEQUENCE [LARGE SCALE GENOMIC DNA]</scope>
    <source>
        <strain evidence="6 7">HX-2-15</strain>
    </source>
</reference>
<evidence type="ECO:0000256" key="1">
    <source>
        <dbReference type="ARBA" id="ARBA00006586"/>
    </source>
</evidence>
<dbReference type="Gene3D" id="1.10.1400.10">
    <property type="match status" value="1"/>
</dbReference>
<dbReference type="Gene3D" id="1.10.439.10">
    <property type="entry name" value="Penicillin Amidohydrolase, domain 1"/>
    <property type="match status" value="1"/>
</dbReference>
<proteinExistence type="inferred from homology"/>
<dbReference type="RefSeq" id="WP_136774975.1">
    <property type="nucleotide sequence ID" value="NZ_CP156074.1"/>
</dbReference>
<dbReference type="InterPro" id="IPR023343">
    <property type="entry name" value="Penicillin_amidase_dom1"/>
</dbReference>
<evidence type="ECO:0000313" key="7">
    <source>
        <dbReference type="Proteomes" id="UP000310016"/>
    </source>
</evidence>
<keyword evidence="2 5" id="KW-0732">Signal</keyword>
<comment type="similarity">
    <text evidence="1">Belongs to the peptidase S45 family.</text>
</comment>
<dbReference type="InterPro" id="IPR002692">
    <property type="entry name" value="S45"/>
</dbReference>
<evidence type="ECO:0000256" key="3">
    <source>
        <dbReference type="ARBA" id="ARBA00022801"/>
    </source>
</evidence>
<dbReference type="PANTHER" id="PTHR34218:SF3">
    <property type="entry name" value="ACYL-HOMOSERINE LACTONE ACYLASE PVDQ"/>
    <property type="match status" value="1"/>
</dbReference>
<dbReference type="Gene3D" id="3.60.20.10">
    <property type="entry name" value="Glutamine Phosphoribosylpyrophosphate, subunit 1, domain 1"/>
    <property type="match status" value="1"/>
</dbReference>
<dbReference type="AlphaFoldDB" id="A0A4V5MNG9"/>
<dbReference type="InterPro" id="IPR043147">
    <property type="entry name" value="Penicillin_amidase_A-knob"/>
</dbReference>
<dbReference type="OrthoDB" id="9760084at2"/>
<organism evidence="6 7">
    <name type="scientific">Chitiniphilus eburneus</name>
    <dbReference type="NCBI Taxonomy" id="2571148"/>
    <lineage>
        <taxon>Bacteria</taxon>
        <taxon>Pseudomonadati</taxon>
        <taxon>Pseudomonadota</taxon>
        <taxon>Betaproteobacteria</taxon>
        <taxon>Neisseriales</taxon>
        <taxon>Chitinibacteraceae</taxon>
        <taxon>Chitiniphilus</taxon>
    </lineage>
</organism>
<keyword evidence="7" id="KW-1185">Reference proteome</keyword>
<sequence length="804" mass="87250">MSRYDTALVALALACAPCLTLAAAPAETQRVEIRRTTDGIPHLRAANWYALGRGVGYVQAEDALCTLAEAFVTYEGRRSWFFGEDERPARLSTFGRPRNLELDFFWRGFADDKVVAAYRAAHPPELTRLIEGYAAGYNRYLADARAGAGKARACLNEPWVREISATDIYRRMYSAQVAAGYARFIPEIVNAQPAAAPAAAQAQAGDALREKLSMRIGEQAGLGSNALALGGDATGRHGSVLFGNPHWYWGGPDRFYQMHLTIPGKLNVAGVAFLGIPVVMIGFNDQVAWSHTVSAARRFGLFDLNLVDGQAERYRVDGTDEPMTATDVSVTVRQPDGGSRTLTRTLHQTRYGPVIDLGGHHPAFGWSAQKALAIRDVNADNFRIFRNFFYWNQASSLADFIAIQRREAAVPWVNTVAIGRGDNRVWYGDVSNVPNAPDTLRARCATPLGQAFATLDPLTPVLDGSRADCNWLDEAGAAQRGAMPAGKLPGLLRTDYVANMNDSYWLTNVAQPLEGFAAVLGGERQALSLRTRLGHTIARSFVTAPEASPTKLLDHLENRVLAAEVYSAQLFKDEALQGACHDNAVTLRPAPKQGAAQDGSGEVRQVEVGQACQVLRDWRNVGDANARGALLWEAFWERIERTPEAERYRVPFSATAPLTTPSGLKLSNDALQQALAGAVEALAAEGVAPGEPLGERRYVASGGGQVPLYGGCHVVGYFTVTCGLADDGHVGPDAVANSYLQLVRFDRQGVEARTLLAHGEDEDAVRGGAGSEPVRRYADKAWLRFPFSEAEIRRDAGLSRRVLD</sequence>
<dbReference type="EMBL" id="SUMF01000042">
    <property type="protein sequence ID" value="TJZ64738.1"/>
    <property type="molecule type" value="Genomic_DNA"/>
</dbReference>
<keyword evidence="4" id="KW-0865">Zymogen</keyword>
<feature type="chain" id="PRO_5020492307" evidence="5">
    <location>
        <begin position="23"/>
        <end position="804"/>
    </location>
</feature>
<dbReference type="GO" id="GO:0016811">
    <property type="term" value="F:hydrolase activity, acting on carbon-nitrogen (but not peptide) bonds, in linear amides"/>
    <property type="evidence" value="ECO:0007669"/>
    <property type="project" value="InterPro"/>
</dbReference>
<dbReference type="GO" id="GO:0017000">
    <property type="term" value="P:antibiotic biosynthetic process"/>
    <property type="evidence" value="ECO:0007669"/>
    <property type="project" value="InterPro"/>
</dbReference>
<protein>
    <submittedName>
        <fullName evidence="6">Penicillin acylase family protein</fullName>
    </submittedName>
</protein>
<dbReference type="InterPro" id="IPR043146">
    <property type="entry name" value="Penicillin_amidase_N_B-knob"/>
</dbReference>
<name>A0A4V5MNG9_9NEIS</name>
<evidence type="ECO:0000256" key="2">
    <source>
        <dbReference type="ARBA" id="ARBA00022729"/>
    </source>
</evidence>
<dbReference type="Gene3D" id="2.30.120.10">
    <property type="match status" value="1"/>
</dbReference>
<comment type="caution">
    <text evidence="6">The sequence shown here is derived from an EMBL/GenBank/DDBJ whole genome shotgun (WGS) entry which is preliminary data.</text>
</comment>
<gene>
    <name evidence="6" type="ORF">FAZ21_18800</name>
</gene>
<evidence type="ECO:0000256" key="4">
    <source>
        <dbReference type="ARBA" id="ARBA00023145"/>
    </source>
</evidence>
<evidence type="ECO:0000313" key="6">
    <source>
        <dbReference type="EMBL" id="TJZ64738.1"/>
    </source>
</evidence>
<accession>A0A4V5MNG9</accession>
<dbReference type="SUPFAM" id="SSF56235">
    <property type="entry name" value="N-terminal nucleophile aminohydrolases (Ntn hydrolases)"/>
    <property type="match status" value="1"/>
</dbReference>
<evidence type="ECO:0000256" key="5">
    <source>
        <dbReference type="SAM" id="SignalP"/>
    </source>
</evidence>
<dbReference type="Proteomes" id="UP000310016">
    <property type="component" value="Unassembled WGS sequence"/>
</dbReference>
<dbReference type="InterPro" id="IPR029055">
    <property type="entry name" value="Ntn_hydrolases_N"/>
</dbReference>
<keyword evidence="3" id="KW-0378">Hydrolase</keyword>
<dbReference type="PANTHER" id="PTHR34218">
    <property type="entry name" value="PEPTIDASE S45 PENICILLIN AMIDASE"/>
    <property type="match status" value="1"/>
</dbReference>
<dbReference type="Pfam" id="PF01804">
    <property type="entry name" value="Penicil_amidase"/>
    <property type="match status" value="1"/>
</dbReference>
<feature type="signal peptide" evidence="5">
    <location>
        <begin position="1"/>
        <end position="22"/>
    </location>
</feature>